<evidence type="ECO:0000313" key="1">
    <source>
        <dbReference type="EMBL" id="MBF9143025.1"/>
    </source>
</evidence>
<dbReference type="RefSeq" id="WP_196287351.1">
    <property type="nucleotide sequence ID" value="NZ_JADQDP010000003.1"/>
</dbReference>
<dbReference type="Pfam" id="PF14595">
    <property type="entry name" value="Thioredoxin_9"/>
    <property type="match status" value="1"/>
</dbReference>
<name>A0A931FLM5_9BACT</name>
<sequence length="210" mass="23928">MTETQATAAPVLSAERLNQSYSYAAYRQLLDELMAENRTTGPNQSEQIIQYARLNLKRMQRLDKTVELLPELQRALDQLDRGYEWLIITEGWCGDAAQIVPVLEAVARASQGKISTRYVLRDENLDLMDRYLTNGGRSIPKLVALCTDTLKEAGTWGPRPAPAQELFNRLKAEGVSYEDFATQLHTWYAQDRTLSTQHELVTLLHNLKKF</sequence>
<protein>
    <submittedName>
        <fullName evidence="1">Thioredoxin family protein</fullName>
    </submittedName>
</protein>
<dbReference type="EMBL" id="JADQDP010000003">
    <property type="protein sequence ID" value="MBF9143025.1"/>
    <property type="molecule type" value="Genomic_DNA"/>
</dbReference>
<dbReference type="SUPFAM" id="SSF52833">
    <property type="entry name" value="Thioredoxin-like"/>
    <property type="match status" value="1"/>
</dbReference>
<reference evidence="1 2" key="1">
    <citation type="submission" date="2020-11" db="EMBL/GenBank/DDBJ databases">
        <authorList>
            <person name="Kim M.K."/>
        </authorList>
    </citation>
    <scope>NUCLEOTIDE SEQUENCE [LARGE SCALE GENOMIC DNA]</scope>
    <source>
        <strain evidence="1 2">BT439</strain>
    </source>
</reference>
<accession>A0A931FLM5</accession>
<gene>
    <name evidence="1" type="ORF">I2I01_15365</name>
</gene>
<evidence type="ECO:0000313" key="2">
    <source>
        <dbReference type="Proteomes" id="UP000645610"/>
    </source>
</evidence>
<dbReference type="InterPro" id="IPR036249">
    <property type="entry name" value="Thioredoxin-like_sf"/>
</dbReference>
<organism evidence="1 2">
    <name type="scientific">Hymenobacter properus</name>
    <dbReference type="NCBI Taxonomy" id="2791026"/>
    <lineage>
        <taxon>Bacteria</taxon>
        <taxon>Pseudomonadati</taxon>
        <taxon>Bacteroidota</taxon>
        <taxon>Cytophagia</taxon>
        <taxon>Cytophagales</taxon>
        <taxon>Hymenobacteraceae</taxon>
        <taxon>Hymenobacter</taxon>
    </lineage>
</organism>
<dbReference type="AlphaFoldDB" id="A0A931FLM5"/>
<proteinExistence type="predicted"/>
<dbReference type="Proteomes" id="UP000645610">
    <property type="component" value="Unassembled WGS sequence"/>
</dbReference>
<keyword evidence="2" id="KW-1185">Reference proteome</keyword>
<dbReference type="Gene3D" id="3.40.30.10">
    <property type="entry name" value="Glutaredoxin"/>
    <property type="match status" value="1"/>
</dbReference>
<comment type="caution">
    <text evidence="1">The sequence shown here is derived from an EMBL/GenBank/DDBJ whole genome shotgun (WGS) entry which is preliminary data.</text>
</comment>